<dbReference type="InterPro" id="IPR050942">
    <property type="entry name" value="F-box_BR-signaling"/>
</dbReference>
<organism evidence="3 4">
    <name type="scientific">Lolium multiflorum</name>
    <name type="common">Italian ryegrass</name>
    <name type="synonym">Lolium perenne subsp. multiflorum</name>
    <dbReference type="NCBI Taxonomy" id="4521"/>
    <lineage>
        <taxon>Eukaryota</taxon>
        <taxon>Viridiplantae</taxon>
        <taxon>Streptophyta</taxon>
        <taxon>Embryophyta</taxon>
        <taxon>Tracheophyta</taxon>
        <taxon>Spermatophyta</taxon>
        <taxon>Magnoliopsida</taxon>
        <taxon>Liliopsida</taxon>
        <taxon>Poales</taxon>
        <taxon>Poaceae</taxon>
        <taxon>BOP clade</taxon>
        <taxon>Pooideae</taxon>
        <taxon>Poodae</taxon>
        <taxon>Poeae</taxon>
        <taxon>Poeae Chloroplast Group 2 (Poeae type)</taxon>
        <taxon>Loliodinae</taxon>
        <taxon>Loliinae</taxon>
        <taxon>Lolium</taxon>
    </lineage>
</organism>
<comment type="caution">
    <text evidence="3">The sequence shown here is derived from an EMBL/GenBank/DDBJ whole genome shotgun (WGS) entry which is preliminary data.</text>
</comment>
<feature type="domain" description="KIB1-4 beta-propeller" evidence="2">
    <location>
        <begin position="100"/>
        <end position="392"/>
    </location>
</feature>
<protein>
    <submittedName>
        <fullName evidence="3">Uncharacterized protein</fullName>
    </submittedName>
</protein>
<dbReference type="PANTHER" id="PTHR44259">
    <property type="entry name" value="OS07G0183000 PROTEIN-RELATED"/>
    <property type="match status" value="1"/>
</dbReference>
<evidence type="ECO:0000259" key="2">
    <source>
        <dbReference type="Pfam" id="PF03478"/>
    </source>
</evidence>
<evidence type="ECO:0000313" key="3">
    <source>
        <dbReference type="EMBL" id="KAK1599229.1"/>
    </source>
</evidence>
<dbReference type="PANTHER" id="PTHR44259:SF57">
    <property type="entry name" value="DUF1618 DOMAIN-CONTAINING PROTEIN"/>
    <property type="match status" value="1"/>
</dbReference>
<reference evidence="3" key="1">
    <citation type="submission" date="2023-07" db="EMBL/GenBank/DDBJ databases">
        <title>A chromosome-level genome assembly of Lolium multiflorum.</title>
        <authorList>
            <person name="Chen Y."/>
            <person name="Copetti D."/>
            <person name="Kolliker R."/>
            <person name="Studer B."/>
        </authorList>
    </citation>
    <scope>NUCLEOTIDE SEQUENCE</scope>
    <source>
        <strain evidence="3">02402/16</strain>
        <tissue evidence="3">Leaf</tissue>
    </source>
</reference>
<proteinExistence type="predicted"/>
<dbReference type="Pfam" id="PF03478">
    <property type="entry name" value="Beta-prop_KIB1-4"/>
    <property type="match status" value="1"/>
</dbReference>
<feature type="domain" description="Arabidopsis retrotransposon Orf1 C-terminal" evidence="1">
    <location>
        <begin position="588"/>
        <end position="746"/>
    </location>
</feature>
<dbReference type="AlphaFoldDB" id="A0AAD8QBJ5"/>
<evidence type="ECO:0000259" key="1">
    <source>
        <dbReference type="Pfam" id="PF03078"/>
    </source>
</evidence>
<dbReference type="Proteomes" id="UP001231189">
    <property type="component" value="Unassembled WGS sequence"/>
</dbReference>
<name>A0AAD8QBJ5_LOLMU</name>
<gene>
    <name evidence="3" type="ORF">QYE76_072001</name>
</gene>
<keyword evidence="4" id="KW-1185">Reference proteome</keyword>
<evidence type="ECO:0000313" key="4">
    <source>
        <dbReference type="Proteomes" id="UP001231189"/>
    </source>
</evidence>
<sequence length="907" mass="103411">MEYSRLCRCGGDGHLEALTGDNIDLIAAHLDVTYTVRLAACSRELYDQISNDEGKMHHWDEPCLLMPPPAYWFDEPWFVATASRLHVTVYDLVPLDHPRRSVTLPFMHDRKWLGANGDWIAAADHRGCQWCLVNVYTERHIPLPSPPDPKIGHGVTYQPATKDWLYYLCWSRAINLLKIVICQVPTKGGRYADYKLIALFDKRIFYLEGGGDWRMLKNPTPEQIVPAFCDAIELGGQVFAVDEIRGWTYCWDTPNENPMSMFVIPPPVVDDQQYAWFLAPSADGKRLMIILTVNNIGIANAEVPHDIPYAANGLQLRQYPPVATYVFEQDPISLFVAARAGDFHWRQVNSLGDHSLFLGLNYPIIANLKKRESKAPDGTLVPFMRKNCVYTAYRKYLHNQYPKILRCNLQPDEAQPDHDLEKHDLLDIFYSGLTIESRAYLDSCAGCVFRKRTPDDAEELLAKIGRNHDDWSTPEPTPTPIVKKRGMIKLNDEDMREAKKSLKEKGIKPEDVKNLPPIEDLCEITPPSSMIEKRKMKKFKFGELFKKGTTSTGRPSRASTQIRRSYNEDIIAPSFAPEEDNGAPNASSFPCYDFLTNAGILDDFFTLVNRAGLATYVGDEREQYYRLTKIFVESFKFHNTQYEPTVAFKIYDNPVTMELEEFCRALDIAPVGTARRIDDNPRDLLELYRGITEDDCRTIQRGKIRNIQLPAIKYFAYYIATSILGRENTSNISSYHLAFLNVALTGETSYHLGSLIARRLSSRGPIFGGTIALRILTHLRLPLDSNDVPLTPRRLDIAAMKSHHFVTTDSTIDNMVYRMLFADGNEKEIPLPQPGLFSIDRQSWSLTKEEVEEHMKIQEFHQQHDSENAEPSYDCTVTYPDVSSSTYLEPGRSSSYYGDTTSWGPWE</sequence>
<dbReference type="EMBL" id="JAUUTY010000594">
    <property type="protein sequence ID" value="KAK1599229.1"/>
    <property type="molecule type" value="Genomic_DNA"/>
</dbReference>
<accession>A0AAD8QBJ5</accession>
<dbReference type="InterPro" id="IPR004312">
    <property type="entry name" value="ATHILA_Orf1_C"/>
</dbReference>
<dbReference type="Pfam" id="PF03078">
    <property type="entry name" value="ATHILA"/>
    <property type="match status" value="1"/>
</dbReference>
<dbReference type="InterPro" id="IPR005174">
    <property type="entry name" value="KIB1-4_b-propeller"/>
</dbReference>